<evidence type="ECO:0000259" key="2">
    <source>
        <dbReference type="Pfam" id="PF01471"/>
    </source>
</evidence>
<dbReference type="Pfam" id="PF01471">
    <property type="entry name" value="PG_binding_1"/>
    <property type="match status" value="1"/>
</dbReference>
<evidence type="ECO:0000313" key="3">
    <source>
        <dbReference type="EMBL" id="GHG50939.1"/>
    </source>
</evidence>
<feature type="compositionally biased region" description="Pro residues" evidence="1">
    <location>
        <begin position="292"/>
        <end position="302"/>
    </location>
</feature>
<keyword evidence="4" id="KW-1185">Reference proteome</keyword>
<evidence type="ECO:0000256" key="1">
    <source>
        <dbReference type="SAM" id="MobiDB-lite"/>
    </source>
</evidence>
<dbReference type="AlphaFoldDB" id="A0A919C4W5"/>
<name>A0A919C4W5_9ACTN</name>
<comment type="caution">
    <text evidence="3">The sequence shown here is derived from an EMBL/GenBank/DDBJ whole genome shotgun (WGS) entry which is preliminary data.</text>
</comment>
<accession>A0A919C4W5</accession>
<protein>
    <recommendedName>
        <fullName evidence="2">Peptidoglycan binding-like domain-containing protein</fullName>
    </recommendedName>
</protein>
<sequence length="379" mass="40090">MEHDGTRPRPDSVPERDAALEIQESFQAILDALDAARAELRAEGRNRRTGGPPRSSDRHGEPAAYGGRAVPAKVLSPEPAPRPPAARPRAHRTGPRSAGLVPVPPQGVPRSVVNPPRTGPVRRPAQEPLVQPLWSHGARQEAEKQPTTSDAGPTRDEPSAPRPSAGPVRAGGRPGTGPSPDACWTTGPSPDACWTTGPSPDASWTADPGRSAARTAPLDAPPRQAPARPDAVRLPVPKGSPGHRRSADRRHARVAGFFGLGAVSGLLLASSLLTHQHSEPAAPPAAREQPEQPLPDDTPLPEIPGTGVLREGDSGHGVYELQVRLLQIPGLYEGGAIDGRFGTEVRQAVARFQKRFAVQGDDTGVYGDNTRYALMLRTK</sequence>
<dbReference type="InterPro" id="IPR036365">
    <property type="entry name" value="PGBD-like_sf"/>
</dbReference>
<feature type="domain" description="Peptidoglycan binding-like" evidence="2">
    <location>
        <begin position="315"/>
        <end position="374"/>
    </location>
</feature>
<reference evidence="4" key="1">
    <citation type="journal article" date="2019" name="Int. J. Syst. Evol. Microbiol.">
        <title>The Global Catalogue of Microorganisms (GCM) 10K type strain sequencing project: providing services to taxonomists for standard genome sequencing and annotation.</title>
        <authorList>
            <consortium name="The Broad Institute Genomics Platform"/>
            <consortium name="The Broad Institute Genome Sequencing Center for Infectious Disease"/>
            <person name="Wu L."/>
            <person name="Ma J."/>
        </authorList>
    </citation>
    <scope>NUCLEOTIDE SEQUENCE [LARGE SCALE GENOMIC DNA]</scope>
    <source>
        <strain evidence="4">JCM 4253</strain>
    </source>
</reference>
<proteinExistence type="predicted"/>
<evidence type="ECO:0000313" key="4">
    <source>
        <dbReference type="Proteomes" id="UP000619355"/>
    </source>
</evidence>
<dbReference type="EMBL" id="BNBF01000009">
    <property type="protein sequence ID" value="GHG50939.1"/>
    <property type="molecule type" value="Genomic_DNA"/>
</dbReference>
<feature type="region of interest" description="Disordered" evidence="1">
    <location>
        <begin position="40"/>
        <end position="249"/>
    </location>
</feature>
<feature type="region of interest" description="Disordered" evidence="1">
    <location>
        <begin position="277"/>
        <end position="313"/>
    </location>
</feature>
<dbReference type="InterPro" id="IPR002477">
    <property type="entry name" value="Peptidoglycan-bd-like"/>
</dbReference>
<dbReference type="Proteomes" id="UP000619355">
    <property type="component" value="Unassembled WGS sequence"/>
</dbReference>
<gene>
    <name evidence="3" type="ORF">GCM10018980_32980</name>
</gene>
<dbReference type="Gene3D" id="1.10.101.10">
    <property type="entry name" value="PGBD-like superfamily/PGBD"/>
    <property type="match status" value="1"/>
</dbReference>
<organism evidence="3 4">
    <name type="scientific">Streptomyces capoamus</name>
    <dbReference type="NCBI Taxonomy" id="68183"/>
    <lineage>
        <taxon>Bacteria</taxon>
        <taxon>Bacillati</taxon>
        <taxon>Actinomycetota</taxon>
        <taxon>Actinomycetes</taxon>
        <taxon>Kitasatosporales</taxon>
        <taxon>Streptomycetaceae</taxon>
        <taxon>Streptomyces</taxon>
    </lineage>
</organism>
<dbReference type="InterPro" id="IPR036366">
    <property type="entry name" value="PGBDSf"/>
</dbReference>
<dbReference type="SUPFAM" id="SSF47090">
    <property type="entry name" value="PGBD-like"/>
    <property type="match status" value="1"/>
</dbReference>